<gene>
    <name evidence="2" type="ORF">LMG29660_00971</name>
</gene>
<protein>
    <submittedName>
        <fullName evidence="2">Uncharacterized protein</fullName>
    </submittedName>
</protein>
<dbReference type="Proteomes" id="UP000494135">
    <property type="component" value="Unassembled WGS sequence"/>
</dbReference>
<dbReference type="AlphaFoldDB" id="A0A6J5D5F1"/>
<dbReference type="EMBL" id="CADIKG010000001">
    <property type="protein sequence ID" value="CAB3748647.1"/>
    <property type="molecule type" value="Genomic_DNA"/>
</dbReference>
<dbReference type="RefSeq" id="WP_175130431.1">
    <property type="nucleotide sequence ID" value="NZ_CADIKG010000001.1"/>
</dbReference>
<reference evidence="2 3" key="1">
    <citation type="submission" date="2020-04" db="EMBL/GenBank/DDBJ databases">
        <authorList>
            <person name="De Canck E."/>
        </authorList>
    </citation>
    <scope>NUCLEOTIDE SEQUENCE [LARGE SCALE GENOMIC DNA]</scope>
    <source>
        <strain evidence="2 3">LMG 29660</strain>
    </source>
</reference>
<proteinExistence type="predicted"/>
<feature type="compositionally biased region" description="Pro residues" evidence="1">
    <location>
        <begin position="48"/>
        <end position="62"/>
    </location>
</feature>
<feature type="compositionally biased region" description="Basic and acidic residues" evidence="1">
    <location>
        <begin position="78"/>
        <end position="90"/>
    </location>
</feature>
<name>A0A6J5D5F1_9BURK</name>
<evidence type="ECO:0000313" key="3">
    <source>
        <dbReference type="Proteomes" id="UP000494135"/>
    </source>
</evidence>
<dbReference type="InterPro" id="IPR045646">
    <property type="entry name" value="DUF6402"/>
</dbReference>
<feature type="region of interest" description="Disordered" evidence="1">
    <location>
        <begin position="35"/>
        <end position="99"/>
    </location>
</feature>
<organism evidence="2 3">
    <name type="scientific">Burkholderia puraquae</name>
    <dbReference type="NCBI Taxonomy" id="1904757"/>
    <lineage>
        <taxon>Bacteria</taxon>
        <taxon>Pseudomonadati</taxon>
        <taxon>Pseudomonadota</taxon>
        <taxon>Betaproteobacteria</taxon>
        <taxon>Burkholderiales</taxon>
        <taxon>Burkholderiaceae</taxon>
        <taxon>Burkholderia</taxon>
        <taxon>Burkholderia cepacia complex</taxon>
    </lineage>
</organism>
<sequence length="405" mass="45979">MADVKKVPYYKPQKGLFGSALKEYQGSRGCIPLETQKSVSLDRLAPGEKPPPPLPKPTPKAPSAPRQGSASAPLPKTDQARVKEPPKPPEAEVCENPPPFDLQDVPIAMDNLGWKVSAKLARIWFANPAHTYNDDPTSIQPLNDGDVTLDWVLRFGSVRKKYEKLLADDIYSERSVTTAINITRPFIKNLFLDRRSTFSFNTSGFIENLQKFHSDWQFQLSPVSNLDTLENFSPTDLTGALANFNIYVAIGSVEISGEKYFRYEKSGNFYCLNATGKITHIYAYVKDNYSFNSKQYLGHWNKHGVIISPGSLLTESSSPKRNSDIDIWARTINKPVDTRRGLFGRFRDSDVYFPVYNADYNRWRQKHHRGRDFMIYSKPVRLRLSKPIHLELGEICRLEPSDTLA</sequence>
<accession>A0A6J5D5F1</accession>
<evidence type="ECO:0000313" key="2">
    <source>
        <dbReference type="EMBL" id="CAB3748647.1"/>
    </source>
</evidence>
<evidence type="ECO:0000256" key="1">
    <source>
        <dbReference type="SAM" id="MobiDB-lite"/>
    </source>
</evidence>
<dbReference type="Pfam" id="PF19940">
    <property type="entry name" value="DUF6402"/>
    <property type="match status" value="1"/>
</dbReference>